<evidence type="ECO:0000259" key="6">
    <source>
        <dbReference type="Pfam" id="PF07298"/>
    </source>
</evidence>
<evidence type="ECO:0000256" key="4">
    <source>
        <dbReference type="ARBA" id="ARBA00023136"/>
    </source>
</evidence>
<evidence type="ECO:0000256" key="3">
    <source>
        <dbReference type="ARBA" id="ARBA00022989"/>
    </source>
</evidence>
<dbReference type="EMBL" id="JAAKZH010000009">
    <property type="protein sequence ID" value="NGO66180.1"/>
    <property type="molecule type" value="Genomic_DNA"/>
</dbReference>
<dbReference type="Pfam" id="PF07298">
    <property type="entry name" value="NnrU"/>
    <property type="match status" value="1"/>
</dbReference>
<protein>
    <submittedName>
        <fullName evidence="7">NnrU family protein</fullName>
    </submittedName>
</protein>
<reference evidence="7 8" key="1">
    <citation type="submission" date="2020-02" db="EMBL/GenBank/DDBJ databases">
        <title>Genome sequence of the type strain CCBAU10050 of Rhizobium daejeonense.</title>
        <authorList>
            <person name="Gao J."/>
            <person name="Sun J."/>
        </authorList>
    </citation>
    <scope>NUCLEOTIDE SEQUENCE [LARGE SCALE GENOMIC DNA]</scope>
    <source>
        <strain evidence="7 8">CCBAU10050</strain>
    </source>
</reference>
<dbReference type="RefSeq" id="WP_163901679.1">
    <property type="nucleotide sequence ID" value="NZ_CP048427.1"/>
</dbReference>
<keyword evidence="2 5" id="KW-0812">Transmembrane</keyword>
<proteinExistence type="predicted"/>
<feature type="transmembrane region" description="Helical" evidence="5">
    <location>
        <begin position="134"/>
        <end position="154"/>
    </location>
</feature>
<feature type="transmembrane region" description="Helical" evidence="5">
    <location>
        <begin position="68"/>
        <end position="90"/>
    </location>
</feature>
<accession>A0A6M1SAH0</accession>
<evidence type="ECO:0000256" key="1">
    <source>
        <dbReference type="ARBA" id="ARBA00004141"/>
    </source>
</evidence>
<dbReference type="AlphaFoldDB" id="A0A6M1SAH0"/>
<evidence type="ECO:0000313" key="7">
    <source>
        <dbReference type="EMBL" id="NGO66180.1"/>
    </source>
</evidence>
<sequence length="227" mass="24388">MSQLLMALAAFMALHSIPALPPVRAGAIALLGRRTYLGLYSLVSVVVLAWLFHAALNTDYIELWTPAGWQAMLTLVFAPLGLLLVTAGLLSTNPFSISFRHGDEPGAIVEITRHPVQWGFTLWSLGHLVVNGDLRSLVLFGGLGLFSVAGLFMLDRRARRRIGPGWPALAARYPMMPLAGLLKGEARLRVDAPLALSLAITAAITIWLLTGGHAALFGADPIMALSY</sequence>
<comment type="caution">
    <text evidence="7">The sequence shown here is derived from an EMBL/GenBank/DDBJ whole genome shotgun (WGS) entry which is preliminary data.</text>
</comment>
<feature type="transmembrane region" description="Helical" evidence="5">
    <location>
        <begin position="35"/>
        <end position="56"/>
    </location>
</feature>
<keyword evidence="4 5" id="KW-0472">Membrane</keyword>
<gene>
    <name evidence="7" type="ORF">G6N76_21190</name>
</gene>
<feature type="domain" description="NnrU" evidence="6">
    <location>
        <begin position="4"/>
        <end position="221"/>
    </location>
</feature>
<organism evidence="7 8">
    <name type="scientific">Rhizobium daejeonense</name>
    <dbReference type="NCBI Taxonomy" id="240521"/>
    <lineage>
        <taxon>Bacteria</taxon>
        <taxon>Pseudomonadati</taxon>
        <taxon>Pseudomonadota</taxon>
        <taxon>Alphaproteobacteria</taxon>
        <taxon>Hyphomicrobiales</taxon>
        <taxon>Rhizobiaceae</taxon>
        <taxon>Rhizobium/Agrobacterium group</taxon>
        <taxon>Rhizobium</taxon>
    </lineage>
</organism>
<comment type="subcellular location">
    <subcellularLocation>
        <location evidence="1">Membrane</location>
        <topology evidence="1">Multi-pass membrane protein</topology>
    </subcellularLocation>
</comment>
<evidence type="ECO:0000313" key="8">
    <source>
        <dbReference type="Proteomes" id="UP000477849"/>
    </source>
</evidence>
<name>A0A6M1SAH0_9HYPH</name>
<dbReference type="InterPro" id="IPR009915">
    <property type="entry name" value="NnrU_dom"/>
</dbReference>
<keyword evidence="8" id="KW-1185">Reference proteome</keyword>
<dbReference type="Proteomes" id="UP000477849">
    <property type="component" value="Unassembled WGS sequence"/>
</dbReference>
<evidence type="ECO:0000256" key="5">
    <source>
        <dbReference type="SAM" id="Phobius"/>
    </source>
</evidence>
<dbReference type="GO" id="GO:0016020">
    <property type="term" value="C:membrane"/>
    <property type="evidence" value="ECO:0007669"/>
    <property type="project" value="UniProtKB-SubCell"/>
</dbReference>
<evidence type="ECO:0000256" key="2">
    <source>
        <dbReference type="ARBA" id="ARBA00022692"/>
    </source>
</evidence>
<feature type="transmembrane region" description="Helical" evidence="5">
    <location>
        <begin position="194"/>
        <end position="217"/>
    </location>
</feature>
<keyword evidence="3 5" id="KW-1133">Transmembrane helix</keyword>